<dbReference type="Proteomes" id="UP000267164">
    <property type="component" value="Chromosome"/>
</dbReference>
<name>A0A386ZQZ1_9NOCA</name>
<dbReference type="PANTHER" id="PTHR48098:SF1">
    <property type="entry name" value="DIACYLGLYCEROL ACYLTRANSFERASE_MYCOLYLTRANSFERASE AG85A"/>
    <property type="match status" value="1"/>
</dbReference>
<keyword evidence="2" id="KW-1185">Reference proteome</keyword>
<evidence type="ECO:0000313" key="2">
    <source>
        <dbReference type="Proteomes" id="UP000267164"/>
    </source>
</evidence>
<dbReference type="KEGG" id="nyu:D7D52_18210"/>
<evidence type="ECO:0000313" key="1">
    <source>
        <dbReference type="EMBL" id="AYF79149.1"/>
    </source>
</evidence>
<dbReference type="Gene3D" id="3.40.50.1820">
    <property type="entry name" value="alpha/beta hydrolase"/>
    <property type="match status" value="1"/>
</dbReference>
<dbReference type="InterPro" id="IPR029058">
    <property type="entry name" value="AB_hydrolase_fold"/>
</dbReference>
<dbReference type="InterPro" id="IPR000801">
    <property type="entry name" value="Esterase-like"/>
</dbReference>
<dbReference type="Pfam" id="PF00756">
    <property type="entry name" value="Esterase"/>
    <property type="match status" value="1"/>
</dbReference>
<accession>A0A386ZQZ1</accession>
<dbReference type="GO" id="GO:0016747">
    <property type="term" value="F:acyltransferase activity, transferring groups other than amino-acyl groups"/>
    <property type="evidence" value="ECO:0007669"/>
    <property type="project" value="TreeGrafter"/>
</dbReference>
<proteinExistence type="predicted"/>
<reference evidence="1 2" key="1">
    <citation type="submission" date="2018-09" db="EMBL/GenBank/DDBJ databases">
        <title>Nocardia yunnanensis sp. nov., an actinomycete isolated from a soil sample.</title>
        <authorList>
            <person name="Zhang J."/>
        </authorList>
    </citation>
    <scope>NUCLEOTIDE SEQUENCE [LARGE SCALE GENOMIC DNA]</scope>
    <source>
        <strain evidence="1 2">CFHS0054</strain>
    </source>
</reference>
<organism evidence="1 2">
    <name type="scientific">Nocardia yunnanensis</name>
    <dbReference type="NCBI Taxonomy" id="2382165"/>
    <lineage>
        <taxon>Bacteria</taxon>
        <taxon>Bacillati</taxon>
        <taxon>Actinomycetota</taxon>
        <taxon>Actinomycetes</taxon>
        <taxon>Mycobacteriales</taxon>
        <taxon>Nocardiaceae</taxon>
        <taxon>Nocardia</taxon>
    </lineage>
</organism>
<dbReference type="InterPro" id="IPR050583">
    <property type="entry name" value="Mycobacterial_A85_antigen"/>
</dbReference>
<protein>
    <submittedName>
        <fullName evidence="1">Esterase family protein</fullName>
    </submittedName>
</protein>
<sequence>MLDLRVYSTAMNSVITVKVLRAPDGSTPAPVLYLLNGANGGLDRSSWFEQTDIADFFADKQVTLVIPLGGRGSYFTDWRADDPVLGRQRWTTFLTRELPPVVNSALNGSGANAIAGISMAGTSTFQLALAAPGLYRALGSYSGCARTSDPQGQAFVTAVVTRWAGNPANMWGPPTDPAWAAADPYLHADRLRGIAIFVSSGTGLPGPLDRLDGPGIDGDVPKLLAQLTSGAALEAVTDQCALALRDRLATLDVPATFTLRPTGTHSWGYWQQDLHNSWPLFARALGSDR</sequence>
<dbReference type="EMBL" id="CP032568">
    <property type="protein sequence ID" value="AYF79149.1"/>
    <property type="molecule type" value="Genomic_DNA"/>
</dbReference>
<dbReference type="OrthoDB" id="4510758at2"/>
<gene>
    <name evidence="1" type="ORF">D7D52_18210</name>
</gene>
<dbReference type="AlphaFoldDB" id="A0A386ZQZ1"/>
<dbReference type="SUPFAM" id="SSF53474">
    <property type="entry name" value="alpha/beta-Hydrolases"/>
    <property type="match status" value="1"/>
</dbReference>
<dbReference type="PANTHER" id="PTHR48098">
    <property type="entry name" value="ENTEROCHELIN ESTERASE-RELATED"/>
    <property type="match status" value="1"/>
</dbReference>